<protein>
    <recommendedName>
        <fullName evidence="4">DNA replication complex GINS protein PSF2</fullName>
    </recommendedName>
    <alternativeName>
        <fullName evidence="3">DNA replication complex GINS protein psf2</fullName>
    </alternativeName>
</protein>
<dbReference type="EMBL" id="FJVC01000185">
    <property type="protein sequence ID" value="CZT44745.1"/>
    <property type="molecule type" value="Genomic_DNA"/>
</dbReference>
<evidence type="ECO:0000256" key="6">
    <source>
        <dbReference type="ARBA" id="ARBA00022829"/>
    </source>
</evidence>
<dbReference type="GO" id="GO:0000727">
    <property type="term" value="P:double-strand break repair via break-induced replication"/>
    <property type="evidence" value="ECO:0007669"/>
    <property type="project" value="TreeGrafter"/>
</dbReference>
<dbReference type="InterPro" id="IPR036224">
    <property type="entry name" value="GINS_bundle-like_dom_sf"/>
</dbReference>
<keyword evidence="6" id="KW-0159">Chromosome partition</keyword>
<evidence type="ECO:0000256" key="4">
    <source>
        <dbReference type="ARBA" id="ARBA00015139"/>
    </source>
</evidence>
<evidence type="ECO:0000256" key="9">
    <source>
        <dbReference type="SAM" id="MobiDB-lite"/>
    </source>
</evidence>
<keyword evidence="5" id="KW-0235">DNA replication</keyword>
<proteinExistence type="inferred from homology"/>
<sequence length="393" mass="43889">MALPLQAGLTPMEVAFLCEMEMITVVPRQRLESLNLLAPTFPSGSPSLLKRQRRANILPPPWLLPSSLDRILTYETDISPLIFSPPPPYPYTISSRPSPTDHISPPFLASSTAESPPDYLPYHWLELGEILLEACPDDIPDPGRVRSLLRDLREVRIAKMRSSVKMLEGGGPGSWKSGSSNTALVLYYRDLEVLAAISSRVDSYWGLDFNPTAATFFPSRFLLGATVMMYIRSGAQTYYFGVSSVVRKFHLELEPRQYAVRRLVLKGAPKHFHDSASLSAFIDKPLYLKPIAVLSIWPVGELVQLADRRYRQHRLASLPSGKELNEKRRPDGATCKTFNRQVPSLSTPYSDASAAIKIHADSLSSSSSISTSRRPYHHSNASDRNCEYAPSRF</sequence>
<evidence type="ECO:0000256" key="7">
    <source>
        <dbReference type="ARBA" id="ARBA00023242"/>
    </source>
</evidence>
<keyword evidence="13" id="KW-1185">Reference proteome</keyword>
<evidence type="ECO:0000256" key="3">
    <source>
        <dbReference type="ARBA" id="ARBA00013969"/>
    </source>
</evidence>
<dbReference type="Gene3D" id="1.20.58.1020">
    <property type="match status" value="1"/>
</dbReference>
<organism evidence="12 13">
    <name type="scientific">Rhynchosporium secalis</name>
    <name type="common">Barley scald fungus</name>
    <dbReference type="NCBI Taxonomy" id="38038"/>
    <lineage>
        <taxon>Eukaryota</taxon>
        <taxon>Fungi</taxon>
        <taxon>Dikarya</taxon>
        <taxon>Ascomycota</taxon>
        <taxon>Pezizomycotina</taxon>
        <taxon>Leotiomycetes</taxon>
        <taxon>Helotiales</taxon>
        <taxon>Ploettnerulaceae</taxon>
        <taxon>Rhynchosporium</taxon>
    </lineage>
</organism>
<evidence type="ECO:0000313" key="13">
    <source>
        <dbReference type="Proteomes" id="UP000177625"/>
    </source>
</evidence>
<dbReference type="SUPFAM" id="SSF158573">
    <property type="entry name" value="GINS helical bundle-like"/>
    <property type="match status" value="1"/>
</dbReference>
<dbReference type="GO" id="GO:0006260">
    <property type="term" value="P:DNA replication"/>
    <property type="evidence" value="ECO:0007669"/>
    <property type="project" value="UniProtKB-KW"/>
</dbReference>
<name>A0A1E1M7V1_RHYSE</name>
<gene>
    <name evidence="12" type="ORF">RSE6_04961</name>
</gene>
<evidence type="ECO:0000259" key="11">
    <source>
        <dbReference type="Pfam" id="PF25005"/>
    </source>
</evidence>
<evidence type="ECO:0000256" key="5">
    <source>
        <dbReference type="ARBA" id="ARBA00022705"/>
    </source>
</evidence>
<dbReference type="PANTHER" id="PTHR12772:SF0">
    <property type="entry name" value="DNA REPLICATION COMPLEX GINS PROTEIN PSF2"/>
    <property type="match status" value="1"/>
</dbReference>
<feature type="region of interest" description="Disordered" evidence="9">
    <location>
        <begin position="366"/>
        <end position="393"/>
    </location>
</feature>
<dbReference type="PANTHER" id="PTHR12772">
    <property type="entry name" value="DNA REPLICATION COMPLEX GINS PROTEIN PSF2"/>
    <property type="match status" value="1"/>
</dbReference>
<comment type="function">
    <text evidence="8">The GINS complex plays an essential role in the initiation of DNA replication. Has a role in chromosome segregation.</text>
</comment>
<feature type="domain" description="GINS subunit" evidence="10">
    <location>
        <begin position="115"/>
        <end position="170"/>
    </location>
</feature>
<dbReference type="GO" id="GO:0000811">
    <property type="term" value="C:GINS complex"/>
    <property type="evidence" value="ECO:0007669"/>
    <property type="project" value="TreeGrafter"/>
</dbReference>
<accession>A0A1E1M7V1</accession>
<keyword evidence="7" id="KW-0539">Nucleus</keyword>
<dbReference type="GO" id="GO:0007059">
    <property type="term" value="P:chromosome segregation"/>
    <property type="evidence" value="ECO:0007669"/>
    <property type="project" value="UniProtKB-KW"/>
</dbReference>
<dbReference type="Proteomes" id="UP000177625">
    <property type="component" value="Unassembled WGS sequence"/>
</dbReference>
<evidence type="ECO:0000256" key="8">
    <source>
        <dbReference type="ARBA" id="ARBA00025163"/>
    </source>
</evidence>
<feature type="domain" description="DNA replication complex GINS protein PSF2 N-terminal" evidence="11">
    <location>
        <begin position="10"/>
        <end position="43"/>
    </location>
</feature>
<reference evidence="13" key="1">
    <citation type="submission" date="2016-03" db="EMBL/GenBank/DDBJ databases">
        <authorList>
            <person name="Guldener U."/>
        </authorList>
    </citation>
    <scope>NUCLEOTIDE SEQUENCE [LARGE SCALE GENOMIC DNA]</scope>
</reference>
<comment type="similarity">
    <text evidence="2">Belongs to the GINS2/PSF2 family.</text>
</comment>
<dbReference type="Gene3D" id="3.40.5.50">
    <property type="match status" value="1"/>
</dbReference>
<dbReference type="InterPro" id="IPR021151">
    <property type="entry name" value="GINS_A"/>
</dbReference>
<dbReference type="InterPro" id="IPR007257">
    <property type="entry name" value="GINS_Psf2"/>
</dbReference>
<dbReference type="Pfam" id="PF25005">
    <property type="entry name" value="PSF2_N"/>
    <property type="match status" value="1"/>
</dbReference>
<evidence type="ECO:0000256" key="2">
    <source>
        <dbReference type="ARBA" id="ARBA00010565"/>
    </source>
</evidence>
<dbReference type="AlphaFoldDB" id="A0A1E1M7V1"/>
<dbReference type="CDD" id="cd21694">
    <property type="entry name" value="GINS_B_Psf2"/>
    <property type="match status" value="1"/>
</dbReference>
<dbReference type="CDD" id="cd11712">
    <property type="entry name" value="GINS_A_psf2"/>
    <property type="match status" value="1"/>
</dbReference>
<evidence type="ECO:0000259" key="10">
    <source>
        <dbReference type="Pfam" id="PF05916"/>
    </source>
</evidence>
<dbReference type="InterPro" id="IPR056784">
    <property type="entry name" value="PSF2_N"/>
</dbReference>
<evidence type="ECO:0000256" key="1">
    <source>
        <dbReference type="ARBA" id="ARBA00004123"/>
    </source>
</evidence>
<comment type="subcellular location">
    <subcellularLocation>
        <location evidence="1">Nucleus</location>
    </subcellularLocation>
</comment>
<dbReference type="Pfam" id="PF05916">
    <property type="entry name" value="Sld5"/>
    <property type="match status" value="1"/>
</dbReference>
<evidence type="ECO:0000313" key="12">
    <source>
        <dbReference type="EMBL" id="CZT44745.1"/>
    </source>
</evidence>